<gene>
    <name evidence="1" type="ORF">MNBD_GAMMA26-2040</name>
</gene>
<accession>A0A3B1B3S8</accession>
<reference evidence="1" key="1">
    <citation type="submission" date="2018-06" db="EMBL/GenBank/DDBJ databases">
        <authorList>
            <person name="Zhirakovskaya E."/>
        </authorList>
    </citation>
    <scope>NUCLEOTIDE SEQUENCE</scope>
</reference>
<sequence>MNSISLRGMSGVVKEQLKQQAKIAETSVNSLILKYIHRGLGIDPTTCRRRHHELDHLSGTWTDADEKEFADAVGRLNEVDEKMWR</sequence>
<dbReference type="EMBL" id="UOFX01000077">
    <property type="protein sequence ID" value="VAX10782.1"/>
    <property type="molecule type" value="Genomic_DNA"/>
</dbReference>
<protein>
    <recommendedName>
        <fullName evidence="2">Antitoxin</fullName>
    </recommendedName>
</protein>
<proteinExistence type="predicted"/>
<name>A0A3B1B3S8_9ZZZZ</name>
<evidence type="ECO:0008006" key="2">
    <source>
        <dbReference type="Google" id="ProtNLM"/>
    </source>
</evidence>
<organism evidence="1">
    <name type="scientific">hydrothermal vent metagenome</name>
    <dbReference type="NCBI Taxonomy" id="652676"/>
    <lineage>
        <taxon>unclassified sequences</taxon>
        <taxon>metagenomes</taxon>
        <taxon>ecological metagenomes</taxon>
    </lineage>
</organism>
<dbReference type="AlphaFoldDB" id="A0A3B1B3S8"/>
<evidence type="ECO:0000313" key="1">
    <source>
        <dbReference type="EMBL" id="VAX10782.1"/>
    </source>
</evidence>